<dbReference type="SUPFAM" id="SSF63829">
    <property type="entry name" value="Calcium-dependent phosphotriesterase"/>
    <property type="match status" value="1"/>
</dbReference>
<dbReference type="Proteomes" id="UP000248688">
    <property type="component" value="Chromosome"/>
</dbReference>
<reference evidence="1 2" key="1">
    <citation type="submission" date="2018-06" db="EMBL/GenBank/DDBJ databases">
        <title>Echinicola strongylocentroti sp. nov., isolated from a sea urchin Strongylocentrotus intermedius.</title>
        <authorList>
            <person name="Bae S.S."/>
        </authorList>
    </citation>
    <scope>NUCLEOTIDE SEQUENCE [LARGE SCALE GENOMIC DNA]</scope>
    <source>
        <strain evidence="1 2">MEBiC08714</strain>
    </source>
</reference>
<dbReference type="AlphaFoldDB" id="A0A2Z4ILM3"/>
<dbReference type="KEGG" id="est:DN752_14810"/>
<protein>
    <recommendedName>
        <fullName evidence="3">6-bladed beta-propeller</fullName>
    </recommendedName>
</protein>
<dbReference type="OrthoDB" id="820429at2"/>
<organism evidence="1 2">
    <name type="scientific">Echinicola strongylocentroti</name>
    <dbReference type="NCBI Taxonomy" id="1795355"/>
    <lineage>
        <taxon>Bacteria</taxon>
        <taxon>Pseudomonadati</taxon>
        <taxon>Bacteroidota</taxon>
        <taxon>Cytophagia</taxon>
        <taxon>Cytophagales</taxon>
        <taxon>Cyclobacteriaceae</taxon>
        <taxon>Echinicola</taxon>
    </lineage>
</organism>
<keyword evidence="2" id="KW-1185">Reference proteome</keyword>
<dbReference type="EMBL" id="CP030041">
    <property type="protein sequence ID" value="AWW31293.1"/>
    <property type="molecule type" value="Genomic_DNA"/>
</dbReference>
<dbReference type="RefSeq" id="WP_112784669.1">
    <property type="nucleotide sequence ID" value="NZ_CP030041.1"/>
</dbReference>
<accession>A0A2Z4ILM3</accession>
<evidence type="ECO:0008006" key="3">
    <source>
        <dbReference type="Google" id="ProtNLM"/>
    </source>
</evidence>
<dbReference type="InterPro" id="IPR011042">
    <property type="entry name" value="6-blade_b-propeller_TolB-like"/>
</dbReference>
<dbReference type="Pfam" id="PF17170">
    <property type="entry name" value="DUF5128"/>
    <property type="match status" value="1"/>
</dbReference>
<gene>
    <name evidence="1" type="ORF">DN752_14810</name>
</gene>
<proteinExistence type="predicted"/>
<evidence type="ECO:0000313" key="1">
    <source>
        <dbReference type="EMBL" id="AWW31293.1"/>
    </source>
</evidence>
<evidence type="ECO:0000313" key="2">
    <source>
        <dbReference type="Proteomes" id="UP000248688"/>
    </source>
</evidence>
<dbReference type="Gene3D" id="2.120.10.30">
    <property type="entry name" value="TolB, C-terminal domain"/>
    <property type="match status" value="1"/>
</dbReference>
<sequence>MNFFQTLSFLPIIIIVILACAEKKAKPKESGVENITINTTSIKDTADVSDRINSINIIKLKENESQHLGNVHKVLVRPQHYVIVDRLDTDQIFLYDKKGNFIKSLVHQGNGPMEINQVNDCWFNNNGTLEVYDYSLKKVVVYNEEYEPDSSYKTPPSILFSNVEPIPEGGYVAFNGYSGYNGPFEGNNYKIGFLNDDFNLKATALSYPDELNKALITSPLNPFWPVEDSTRFYQNYNPYIYNVLPNQQLSKRYKLDYQPNPLPDNYEEEIFLPNINLISDISIPFQDKIKVYEGYAGFRGPWNESQDLILFSSFDEKHKPFTTLYDKRKNKSVISAHSLVETERFKTALPPFQAFDAKNKAFVGVLQGWILEEYLLLKESPFEQEISKEKESNFLIEVVFN</sequence>
<name>A0A2Z4ILM3_9BACT</name>